<sequence length="156" mass="17339">MLVRVDCDDNHRQRDSLFEPPTRCRFCEVCERCSRPIQEVCCSCEARRERLSSSLVIRPNSPSLRPCGSITRNCLGHLRACPIGCAWPAMAVLLRTLSDHTDWAARGSYPQAQALKGALTRSSVRHCQGASRQVAGGCRRPGHCDMCTRVIVPCVK</sequence>
<dbReference type="EMBL" id="CADCXV010000211">
    <property type="protein sequence ID" value="CAB0028860.1"/>
    <property type="molecule type" value="Genomic_DNA"/>
</dbReference>
<keyword evidence="2" id="KW-1185">Reference proteome</keyword>
<protein>
    <submittedName>
        <fullName evidence="1">Uncharacterized protein</fullName>
    </submittedName>
</protein>
<accession>A0A6H5HTU0</accession>
<evidence type="ECO:0000313" key="2">
    <source>
        <dbReference type="Proteomes" id="UP000479190"/>
    </source>
</evidence>
<proteinExistence type="predicted"/>
<name>A0A6H5HTU0_9HYME</name>
<gene>
    <name evidence="1" type="ORF">TBRA_LOCUS975</name>
</gene>
<organism evidence="1 2">
    <name type="scientific">Trichogramma brassicae</name>
    <dbReference type="NCBI Taxonomy" id="86971"/>
    <lineage>
        <taxon>Eukaryota</taxon>
        <taxon>Metazoa</taxon>
        <taxon>Ecdysozoa</taxon>
        <taxon>Arthropoda</taxon>
        <taxon>Hexapoda</taxon>
        <taxon>Insecta</taxon>
        <taxon>Pterygota</taxon>
        <taxon>Neoptera</taxon>
        <taxon>Endopterygota</taxon>
        <taxon>Hymenoptera</taxon>
        <taxon>Apocrita</taxon>
        <taxon>Proctotrupomorpha</taxon>
        <taxon>Chalcidoidea</taxon>
        <taxon>Trichogrammatidae</taxon>
        <taxon>Trichogramma</taxon>
    </lineage>
</organism>
<evidence type="ECO:0000313" key="1">
    <source>
        <dbReference type="EMBL" id="CAB0028860.1"/>
    </source>
</evidence>
<reference evidence="1 2" key="1">
    <citation type="submission" date="2020-02" db="EMBL/GenBank/DDBJ databases">
        <authorList>
            <person name="Ferguson B K."/>
        </authorList>
    </citation>
    <scope>NUCLEOTIDE SEQUENCE [LARGE SCALE GENOMIC DNA]</scope>
</reference>
<dbReference type="Proteomes" id="UP000479190">
    <property type="component" value="Unassembled WGS sequence"/>
</dbReference>
<dbReference type="AlphaFoldDB" id="A0A6H5HTU0"/>